<dbReference type="PANTHER" id="PTHR39200">
    <property type="entry name" value="HYPOTHETICAL EXPORTED PROTEIN"/>
    <property type="match status" value="1"/>
</dbReference>
<feature type="chain" id="PRO_5037382048" evidence="1">
    <location>
        <begin position="23"/>
        <end position="235"/>
    </location>
</feature>
<evidence type="ECO:0000313" key="4">
    <source>
        <dbReference type="Proteomes" id="UP000622475"/>
    </source>
</evidence>
<comment type="caution">
    <text evidence="3">The sequence shown here is derived from an EMBL/GenBank/DDBJ whole genome shotgun (WGS) entry which is preliminary data.</text>
</comment>
<organism evidence="3 4">
    <name type="scientific">Mucilaginibacter myungsuensis</name>
    <dbReference type="NCBI Taxonomy" id="649104"/>
    <lineage>
        <taxon>Bacteria</taxon>
        <taxon>Pseudomonadati</taxon>
        <taxon>Bacteroidota</taxon>
        <taxon>Sphingobacteriia</taxon>
        <taxon>Sphingobacteriales</taxon>
        <taxon>Sphingobacteriaceae</taxon>
        <taxon>Mucilaginibacter</taxon>
    </lineage>
</organism>
<protein>
    <submittedName>
        <fullName evidence="3">DUF2807 domain-containing protein</fullName>
    </submittedName>
</protein>
<dbReference type="Pfam" id="PF10988">
    <property type="entry name" value="DUF2807"/>
    <property type="match status" value="1"/>
</dbReference>
<sequence>MRTITKLFCAALLLASTIPAFAETDDRKLSGFHAVHVAASFDVYVTQGSTESVKVDAPADVLDKIVTEVKGDVLTVTTKDNKFDWGRWFNNGRKKITIYVAVKDIHAITISGSADVFFKDGLRGDNFDLKISGSGDVTGKLEVKTLNASISGSGDIKLTGSAGTSTVGINGSGDYDGRSLVTATTTVRISGSGDATVNASEKVDAKVSGSGDIRYTGGAKNVSAVTSGSGDVHKF</sequence>
<reference evidence="3" key="1">
    <citation type="submission" date="2020-10" db="EMBL/GenBank/DDBJ databases">
        <title>Mucilaginibacter mali sp. nov., isolated from rhizosphere soil of apple orchard.</title>
        <authorList>
            <person name="Lee J.-S."/>
            <person name="Kim H.S."/>
            <person name="Kim J.-S."/>
        </authorList>
    </citation>
    <scope>NUCLEOTIDE SEQUENCE</scope>
    <source>
        <strain evidence="3">KCTC 22746</strain>
    </source>
</reference>
<accession>A0A929KY70</accession>
<evidence type="ECO:0000259" key="2">
    <source>
        <dbReference type="Pfam" id="PF10988"/>
    </source>
</evidence>
<dbReference type="InterPro" id="IPR021255">
    <property type="entry name" value="DUF2807"/>
</dbReference>
<evidence type="ECO:0000256" key="1">
    <source>
        <dbReference type="SAM" id="SignalP"/>
    </source>
</evidence>
<feature type="domain" description="Putative auto-transporter adhesin head GIN" evidence="2">
    <location>
        <begin position="32"/>
        <end position="218"/>
    </location>
</feature>
<dbReference type="RefSeq" id="WP_194112577.1">
    <property type="nucleotide sequence ID" value="NZ_JADFFL010000006.1"/>
</dbReference>
<proteinExistence type="predicted"/>
<dbReference type="AlphaFoldDB" id="A0A929KY70"/>
<dbReference type="PANTHER" id="PTHR39200:SF1">
    <property type="entry name" value="AUTO-TRANSPORTER ADHESIN HEAD GIN DOMAIN-CONTAINING PROTEIN-RELATED"/>
    <property type="match status" value="1"/>
</dbReference>
<feature type="signal peptide" evidence="1">
    <location>
        <begin position="1"/>
        <end position="22"/>
    </location>
</feature>
<keyword evidence="1" id="KW-0732">Signal</keyword>
<evidence type="ECO:0000313" key="3">
    <source>
        <dbReference type="EMBL" id="MBE9663342.1"/>
    </source>
</evidence>
<dbReference type="EMBL" id="JADFFL010000006">
    <property type="protein sequence ID" value="MBE9663342.1"/>
    <property type="molecule type" value="Genomic_DNA"/>
</dbReference>
<gene>
    <name evidence="3" type="ORF">IRJ16_15745</name>
</gene>
<dbReference type="Gene3D" id="2.160.20.120">
    <property type="match status" value="1"/>
</dbReference>
<name>A0A929KY70_9SPHI</name>
<dbReference type="Proteomes" id="UP000622475">
    <property type="component" value="Unassembled WGS sequence"/>
</dbReference>
<keyword evidence="4" id="KW-1185">Reference proteome</keyword>